<keyword evidence="10" id="KW-1185">Reference proteome</keyword>
<comment type="function">
    <text evidence="4">Catalyzes the transfer of a formyl group from 10-formyltetrahydrofolate to 5-phospho-ribosyl-glycinamide (GAR), producing 5-phospho-ribosyl-N-formylglycinamide (FGAR) and tetrahydrofolate.</text>
</comment>
<comment type="similarity">
    <text evidence="4">Belongs to the GART family.</text>
</comment>
<evidence type="ECO:0000256" key="3">
    <source>
        <dbReference type="ARBA" id="ARBA00022755"/>
    </source>
</evidence>
<sequence length="195" mass="21661">MVVKNIAILFSGSGSNLEAILEKVHGKVFGDVKIVAKLLICNKTDAYGIERAKKFGLETLIIDSSKFISREEFDAALVKEIEKNEIDLTVLAGFMRILTHVFTSKIKAINLHPSILPLFKGAHAIKESFDSDMAVGGVSVHSVSEELDGGKIIAQETFQRNSKTFEEWEETIHKIEHEILPKTIINILTNKENNA</sequence>
<dbReference type="AlphaFoldDB" id="A0A5L4ZVR1"/>
<evidence type="ECO:0000313" key="6">
    <source>
        <dbReference type="EMBL" id="EAI5408515.1"/>
    </source>
</evidence>
<dbReference type="InterPro" id="IPR004607">
    <property type="entry name" value="GART"/>
</dbReference>
<feature type="binding site" evidence="4">
    <location>
        <begin position="14"/>
        <end position="16"/>
    </location>
    <ligand>
        <name>N(1)-(5-phospho-beta-D-ribosyl)glycinamide</name>
        <dbReference type="ChEBI" id="CHEBI:143788"/>
    </ligand>
</feature>
<feature type="binding site" evidence="4">
    <location>
        <position position="110"/>
    </location>
    <ligand>
        <name>(6R)-10-formyltetrahydrofolate</name>
        <dbReference type="ChEBI" id="CHEBI:195366"/>
    </ligand>
</feature>
<gene>
    <name evidence="4 9" type="primary">purN</name>
    <name evidence="8" type="ORF">AAH17_07190</name>
    <name evidence="9" type="ORF">AAH24_07955</name>
    <name evidence="6" type="ORF">BVH53_07380</name>
    <name evidence="7" type="ORF">CX802_06520</name>
</gene>
<feature type="site" description="Raises pKa of active site His" evidence="4">
    <location>
        <position position="148"/>
    </location>
</feature>
<dbReference type="SUPFAM" id="SSF53328">
    <property type="entry name" value="Formyltransferase"/>
    <property type="match status" value="1"/>
</dbReference>
<organism evidence="9">
    <name type="scientific">Campylobacter fetus</name>
    <dbReference type="NCBI Taxonomy" id="196"/>
    <lineage>
        <taxon>Bacteria</taxon>
        <taxon>Pseudomonadati</taxon>
        <taxon>Campylobacterota</taxon>
        <taxon>Epsilonproteobacteria</taxon>
        <taxon>Campylobacterales</taxon>
        <taxon>Campylobacteraceae</taxon>
        <taxon>Campylobacter</taxon>
    </lineage>
</organism>
<dbReference type="RefSeq" id="WP_002850758.1">
    <property type="nucleotide sequence ID" value="NZ_AABUZP020000066.1"/>
</dbReference>
<dbReference type="Proteomes" id="UP000557842">
    <property type="component" value="Unassembled WGS sequence"/>
</dbReference>
<feature type="binding site" evidence="4">
    <location>
        <begin position="95"/>
        <end position="98"/>
    </location>
    <ligand>
        <name>(6R)-10-formyltetrahydrofolate</name>
        <dbReference type="ChEBI" id="CHEBI:195366"/>
    </ligand>
</feature>
<comment type="pathway">
    <text evidence="1 4">Purine metabolism; IMP biosynthesis via de novo pathway; N(2)-formyl-N(1)-(5-phospho-D-ribosyl)glycinamide from N(1)-(5-phospho-D-ribosyl)glycinamide (10-formyl THF route): step 1/1.</text>
</comment>
<dbReference type="InterPro" id="IPR002376">
    <property type="entry name" value="Formyl_transf_N"/>
</dbReference>
<dbReference type="EMBL" id="AACCXM010000008">
    <property type="protein sequence ID" value="EAK0469288.1"/>
    <property type="molecule type" value="Genomic_DNA"/>
</dbReference>
<dbReference type="Gene3D" id="3.40.50.170">
    <property type="entry name" value="Formyl transferase, N-terminal domain"/>
    <property type="match status" value="1"/>
</dbReference>
<evidence type="ECO:0000313" key="8">
    <source>
        <dbReference type="EMBL" id="EAK0453436.1"/>
    </source>
</evidence>
<evidence type="ECO:0000313" key="7">
    <source>
        <dbReference type="EMBL" id="EAI8859474.1"/>
    </source>
</evidence>
<protein>
    <recommendedName>
        <fullName evidence="4">Phosphoribosylglycinamide formyltransferase</fullName>
        <ecNumber evidence="4">2.1.2.2</ecNumber>
    </recommendedName>
    <alternativeName>
        <fullName evidence="4">5'-phosphoribosylglycinamide transformylase</fullName>
    </alternativeName>
    <alternativeName>
        <fullName evidence="4">GAR transformylase</fullName>
        <shortName evidence="4">GART</shortName>
    </alternativeName>
</protein>
<dbReference type="GeneID" id="61065500"/>
<dbReference type="InterPro" id="IPR036477">
    <property type="entry name" value="Formyl_transf_N_sf"/>
</dbReference>
<comment type="caution">
    <text evidence="9">The sequence shown here is derived from an EMBL/GenBank/DDBJ whole genome shotgun (WGS) entry which is preliminary data.</text>
</comment>
<dbReference type="NCBIfam" id="TIGR00639">
    <property type="entry name" value="PurN"/>
    <property type="match status" value="1"/>
</dbReference>
<dbReference type="GO" id="GO:0005829">
    <property type="term" value="C:cytosol"/>
    <property type="evidence" value="ECO:0007669"/>
    <property type="project" value="TreeGrafter"/>
</dbReference>
<dbReference type="OMA" id="HYVDEGM"/>
<evidence type="ECO:0000313" key="9">
    <source>
        <dbReference type="EMBL" id="EAK0469288.1"/>
    </source>
</evidence>
<dbReference type="CDD" id="cd08645">
    <property type="entry name" value="FMT_core_GART"/>
    <property type="match status" value="1"/>
</dbReference>
<evidence type="ECO:0000259" key="5">
    <source>
        <dbReference type="Pfam" id="PF00551"/>
    </source>
</evidence>
<reference evidence="9 11" key="1">
    <citation type="submission" date="2018-05" db="EMBL/GenBank/DDBJ databases">
        <authorList>
            <consortium name="PulseNet: The National Subtyping Network for Foodborne Disease Surveillance"/>
            <person name="Tarr C.L."/>
            <person name="Trees E."/>
            <person name="Katz L.S."/>
            <person name="Carleton-Romer H.A."/>
            <person name="Stroika S."/>
            <person name="Kucerova Z."/>
            <person name="Roache K.F."/>
            <person name="Sabol A.L."/>
            <person name="Besser J."/>
            <person name="Gerner-Smidt P."/>
        </authorList>
    </citation>
    <scope>NUCLEOTIDE SEQUENCE</scope>
    <source>
        <strain evidence="8">2014D-0197</strain>
        <strain evidence="6 11">2016D-0221</strain>
        <strain evidence="9">D4313</strain>
        <strain evidence="7 10">PNUSAC001503</strain>
    </source>
</reference>
<proteinExistence type="inferred from homology"/>
<feature type="active site" description="Proton donor" evidence="4">
    <location>
        <position position="112"/>
    </location>
</feature>
<dbReference type="GO" id="GO:0006189">
    <property type="term" value="P:'de novo' IMP biosynthetic process"/>
    <property type="evidence" value="ECO:0007669"/>
    <property type="project" value="UniProtKB-UniRule"/>
</dbReference>
<dbReference type="Proteomes" id="UP000535509">
    <property type="component" value="Unassembled WGS sequence"/>
</dbReference>
<dbReference type="PANTHER" id="PTHR43369:SF2">
    <property type="entry name" value="PHOSPHORIBOSYLGLYCINAMIDE FORMYLTRANSFERASE"/>
    <property type="match status" value="1"/>
</dbReference>
<evidence type="ECO:0000256" key="2">
    <source>
        <dbReference type="ARBA" id="ARBA00022679"/>
    </source>
</evidence>
<dbReference type="Pfam" id="PF00551">
    <property type="entry name" value="Formyl_trans_N"/>
    <property type="match status" value="1"/>
</dbReference>
<evidence type="ECO:0000256" key="1">
    <source>
        <dbReference type="ARBA" id="ARBA00005054"/>
    </source>
</evidence>
<dbReference type="EC" id="2.1.2.2" evidence="4"/>
<keyword evidence="2 4" id="KW-0808">Transferase</keyword>
<dbReference type="EMBL" id="AABTCC010000018">
    <property type="protein sequence ID" value="EAI8859474.1"/>
    <property type="molecule type" value="Genomic_DNA"/>
</dbReference>
<accession>A0A5L4ZVR1</accession>
<dbReference type="EMBL" id="AABQDW010000013">
    <property type="protein sequence ID" value="EAI5408515.1"/>
    <property type="molecule type" value="Genomic_DNA"/>
</dbReference>
<name>A0A5L4ZVR1_CAMFE</name>
<evidence type="ECO:0000313" key="11">
    <source>
        <dbReference type="Proteomes" id="UP000557842"/>
    </source>
</evidence>
<dbReference type="EMBL" id="AACCXK010000012">
    <property type="protein sequence ID" value="EAK0453436.1"/>
    <property type="molecule type" value="Genomic_DNA"/>
</dbReference>
<evidence type="ECO:0000313" key="10">
    <source>
        <dbReference type="Proteomes" id="UP000535509"/>
    </source>
</evidence>
<dbReference type="PANTHER" id="PTHR43369">
    <property type="entry name" value="PHOSPHORIBOSYLGLYCINAMIDE FORMYLTRANSFERASE"/>
    <property type="match status" value="1"/>
</dbReference>
<evidence type="ECO:0000256" key="4">
    <source>
        <dbReference type="HAMAP-Rule" id="MF_01930"/>
    </source>
</evidence>
<dbReference type="GO" id="GO:0004644">
    <property type="term" value="F:phosphoribosylglycinamide formyltransferase activity"/>
    <property type="evidence" value="ECO:0007669"/>
    <property type="project" value="UniProtKB-UniRule"/>
</dbReference>
<keyword evidence="3 4" id="KW-0658">Purine biosynthesis</keyword>
<feature type="domain" description="Formyl transferase N-terminal" evidence="5">
    <location>
        <begin position="4"/>
        <end position="184"/>
    </location>
</feature>
<dbReference type="UniPathway" id="UPA00074">
    <property type="reaction ID" value="UER00126"/>
</dbReference>
<comment type="catalytic activity">
    <reaction evidence="4">
        <text>N(1)-(5-phospho-beta-D-ribosyl)glycinamide + (6R)-10-formyltetrahydrofolate = N(2)-formyl-N(1)-(5-phospho-beta-D-ribosyl)glycinamide + (6S)-5,6,7,8-tetrahydrofolate + H(+)</text>
        <dbReference type="Rhea" id="RHEA:15053"/>
        <dbReference type="ChEBI" id="CHEBI:15378"/>
        <dbReference type="ChEBI" id="CHEBI:57453"/>
        <dbReference type="ChEBI" id="CHEBI:143788"/>
        <dbReference type="ChEBI" id="CHEBI:147286"/>
        <dbReference type="ChEBI" id="CHEBI:195366"/>
        <dbReference type="EC" id="2.1.2.2"/>
    </reaction>
</comment>
<feature type="binding site" evidence="4">
    <location>
        <position position="70"/>
    </location>
    <ligand>
        <name>(6R)-10-formyltetrahydrofolate</name>
        <dbReference type="ChEBI" id="CHEBI:195366"/>
    </ligand>
</feature>
<dbReference type="HAMAP" id="MF_01930">
    <property type="entry name" value="PurN"/>
    <property type="match status" value="1"/>
</dbReference>